<reference evidence="1 2" key="1">
    <citation type="journal article" date="2020" name="Mol. Biol. Evol.">
        <title>Distinct Expression and Methylation Patterns for Genes with Different Fates following a Single Whole-Genome Duplication in Flowering Plants.</title>
        <authorList>
            <person name="Shi T."/>
            <person name="Rahmani R.S."/>
            <person name="Gugger P.F."/>
            <person name="Wang M."/>
            <person name="Li H."/>
            <person name="Zhang Y."/>
            <person name="Li Z."/>
            <person name="Wang Q."/>
            <person name="Van de Peer Y."/>
            <person name="Marchal K."/>
            <person name="Chen J."/>
        </authorList>
    </citation>
    <scope>NUCLEOTIDE SEQUENCE [LARGE SCALE GENOMIC DNA]</scope>
    <source>
        <tissue evidence="1">Leaf</tissue>
    </source>
</reference>
<evidence type="ECO:0000313" key="2">
    <source>
        <dbReference type="Proteomes" id="UP000607653"/>
    </source>
</evidence>
<protein>
    <submittedName>
        <fullName evidence="1">Uncharacterized protein</fullName>
    </submittedName>
</protein>
<comment type="caution">
    <text evidence="1">The sequence shown here is derived from an EMBL/GenBank/DDBJ whole genome shotgun (WGS) entry which is preliminary data.</text>
</comment>
<organism evidence="1 2">
    <name type="scientific">Nelumbo nucifera</name>
    <name type="common">Sacred lotus</name>
    <dbReference type="NCBI Taxonomy" id="4432"/>
    <lineage>
        <taxon>Eukaryota</taxon>
        <taxon>Viridiplantae</taxon>
        <taxon>Streptophyta</taxon>
        <taxon>Embryophyta</taxon>
        <taxon>Tracheophyta</taxon>
        <taxon>Spermatophyta</taxon>
        <taxon>Magnoliopsida</taxon>
        <taxon>Proteales</taxon>
        <taxon>Nelumbonaceae</taxon>
        <taxon>Nelumbo</taxon>
    </lineage>
</organism>
<accession>A0A822YFX9</accession>
<dbReference type="EMBL" id="DUZY01000002">
    <property type="protein sequence ID" value="DAD30139.1"/>
    <property type="molecule type" value="Genomic_DNA"/>
</dbReference>
<gene>
    <name evidence="1" type="ORF">HUJ06_031607</name>
</gene>
<proteinExistence type="predicted"/>
<evidence type="ECO:0000313" key="1">
    <source>
        <dbReference type="EMBL" id="DAD30139.1"/>
    </source>
</evidence>
<sequence length="96" mass="11027">MEKRGGCTVVSVFPNTKRKLQSTRSRSWDFLGMLQTVKRNNEIESRCKVLPYWSQNSQPISSRYRWAWNTSTVAGSPANPAGLCRWARSIHKLNLV</sequence>
<keyword evidence="2" id="KW-1185">Reference proteome</keyword>
<dbReference type="Proteomes" id="UP000607653">
    <property type="component" value="Unassembled WGS sequence"/>
</dbReference>
<name>A0A822YFX9_NELNU</name>
<dbReference type="AlphaFoldDB" id="A0A822YFX9"/>